<keyword evidence="3 7" id="KW-0133">Cell shape</keyword>
<comment type="pathway">
    <text evidence="7">Cell wall biogenesis; peptidoglycan biosynthesis.</text>
</comment>
<evidence type="ECO:0000313" key="9">
    <source>
        <dbReference type="Proteomes" id="UP001280897"/>
    </source>
</evidence>
<accession>A0AAW8YH69</accession>
<evidence type="ECO:0000313" key="8">
    <source>
        <dbReference type="EMBL" id="MDV2621414.1"/>
    </source>
</evidence>
<dbReference type="Gene3D" id="3.40.50.1860">
    <property type="match status" value="2"/>
</dbReference>
<keyword evidence="6 7" id="KW-0961">Cell wall biogenesis/degradation</keyword>
<proteinExistence type="inferred from homology"/>
<keyword evidence="4 7" id="KW-0573">Peptidoglycan synthesis</keyword>
<feature type="binding site" evidence="7">
    <location>
        <begin position="74"/>
        <end position="75"/>
    </location>
    <ligand>
        <name>substrate</name>
    </ligand>
</feature>
<dbReference type="PANTHER" id="PTHR21198:SF2">
    <property type="entry name" value="GLUTAMATE RACEMASE"/>
    <property type="match status" value="1"/>
</dbReference>
<dbReference type="EC" id="5.1.1.3" evidence="2 7"/>
<protein>
    <recommendedName>
        <fullName evidence="2 7">Glutamate racemase</fullName>
        <ecNumber evidence="2 7">5.1.1.3</ecNumber>
    </recommendedName>
</protein>
<dbReference type="AlphaFoldDB" id="A0AAW8YH69"/>
<dbReference type="PROSITE" id="PS00924">
    <property type="entry name" value="ASP_GLU_RACEMASE_2"/>
    <property type="match status" value="1"/>
</dbReference>
<dbReference type="SUPFAM" id="SSF53681">
    <property type="entry name" value="Aspartate/glutamate racemase"/>
    <property type="match status" value="2"/>
</dbReference>
<evidence type="ECO:0000256" key="2">
    <source>
        <dbReference type="ARBA" id="ARBA00013090"/>
    </source>
</evidence>
<dbReference type="GO" id="GO:0071555">
    <property type="term" value="P:cell wall organization"/>
    <property type="evidence" value="ECO:0007669"/>
    <property type="project" value="UniProtKB-KW"/>
</dbReference>
<dbReference type="GeneID" id="57366202"/>
<organism evidence="8 9">
    <name type="scientific">Pediococcus acidilactici</name>
    <dbReference type="NCBI Taxonomy" id="1254"/>
    <lineage>
        <taxon>Bacteria</taxon>
        <taxon>Bacillati</taxon>
        <taxon>Bacillota</taxon>
        <taxon>Bacilli</taxon>
        <taxon>Lactobacillales</taxon>
        <taxon>Lactobacillaceae</taxon>
        <taxon>Pediococcus</taxon>
        <taxon>Pediococcus acidilactici group</taxon>
    </lineage>
</organism>
<gene>
    <name evidence="7 8" type="primary">murI</name>
    <name evidence="8" type="ORF">R0G89_06660</name>
</gene>
<dbReference type="InterPro" id="IPR001920">
    <property type="entry name" value="Asp/Glu_race"/>
</dbReference>
<evidence type="ECO:0000256" key="5">
    <source>
        <dbReference type="ARBA" id="ARBA00023235"/>
    </source>
</evidence>
<dbReference type="InterPro" id="IPR018187">
    <property type="entry name" value="Asp/Glu_racemase_AS_1"/>
</dbReference>
<dbReference type="FunFam" id="3.40.50.1860:FF:000001">
    <property type="entry name" value="Glutamate racemase"/>
    <property type="match status" value="1"/>
</dbReference>
<dbReference type="RefSeq" id="WP_008841169.1">
    <property type="nucleotide sequence ID" value="NZ_CP050079.1"/>
</dbReference>
<sequence length="265" mass="28251">MDNRPIGFMDSGVGGLTVVKAAKELMPNEAVVFIGDEARVPYGPRPTTEVIKFSQQMADFLIKQDVKALVIACNTATNAAFQILSTTLPIPVIGVIQPGAQAAVATTRNNRIGVIATEGTIKSQAYSTALAALAPQTEVFPVACQSFVELAEHNQLTTPEALEVIDQQLVGLKNQGIDTLVLGCTHFPLLAKGIQTAVGDQVKLVDPGVAVVQQLKDVLERQGLLREATSTPDEQYFATANIASFRTIAQNFLAPDIQVNLAKID</sequence>
<dbReference type="PANTHER" id="PTHR21198">
    <property type="entry name" value="GLUTAMATE RACEMASE"/>
    <property type="match status" value="1"/>
</dbReference>
<dbReference type="Proteomes" id="UP001280897">
    <property type="component" value="Unassembled WGS sequence"/>
</dbReference>
<dbReference type="PROSITE" id="PS00923">
    <property type="entry name" value="ASP_GLU_RACEMASE_1"/>
    <property type="match status" value="1"/>
</dbReference>
<evidence type="ECO:0000256" key="7">
    <source>
        <dbReference type="HAMAP-Rule" id="MF_00258"/>
    </source>
</evidence>
<name>A0AAW8YH69_PEDAC</name>
<evidence type="ECO:0000256" key="4">
    <source>
        <dbReference type="ARBA" id="ARBA00022984"/>
    </source>
</evidence>
<dbReference type="GO" id="GO:0008360">
    <property type="term" value="P:regulation of cell shape"/>
    <property type="evidence" value="ECO:0007669"/>
    <property type="project" value="UniProtKB-KW"/>
</dbReference>
<reference evidence="8" key="2">
    <citation type="submission" date="2023-10" db="EMBL/GenBank/DDBJ databases">
        <authorList>
            <person name="Khurajog B."/>
        </authorList>
    </citation>
    <scope>NUCLEOTIDE SEQUENCE</scope>
    <source>
        <strain evidence="8">BF9</strain>
    </source>
</reference>
<comment type="caution">
    <text evidence="8">The sequence shown here is derived from an EMBL/GenBank/DDBJ whole genome shotgun (WGS) entry which is preliminary data.</text>
</comment>
<dbReference type="InterPro" id="IPR033134">
    <property type="entry name" value="Asp/Glu_racemase_AS_2"/>
</dbReference>
<dbReference type="GO" id="GO:0008881">
    <property type="term" value="F:glutamate racemase activity"/>
    <property type="evidence" value="ECO:0007669"/>
    <property type="project" value="UniProtKB-UniRule"/>
</dbReference>
<feature type="binding site" evidence="7">
    <location>
        <begin position="185"/>
        <end position="186"/>
    </location>
    <ligand>
        <name>substrate</name>
    </ligand>
</feature>
<evidence type="ECO:0000256" key="1">
    <source>
        <dbReference type="ARBA" id="ARBA00001602"/>
    </source>
</evidence>
<feature type="active site" description="Proton donor/acceptor" evidence="7">
    <location>
        <position position="184"/>
    </location>
</feature>
<dbReference type="Pfam" id="PF01177">
    <property type="entry name" value="Asp_Glu_race"/>
    <property type="match status" value="1"/>
</dbReference>
<comment type="catalytic activity">
    <reaction evidence="1 7">
        <text>L-glutamate = D-glutamate</text>
        <dbReference type="Rhea" id="RHEA:12813"/>
        <dbReference type="ChEBI" id="CHEBI:29985"/>
        <dbReference type="ChEBI" id="CHEBI:29986"/>
        <dbReference type="EC" id="5.1.1.3"/>
    </reaction>
</comment>
<feature type="binding site" evidence="7">
    <location>
        <begin position="10"/>
        <end position="11"/>
    </location>
    <ligand>
        <name>substrate</name>
    </ligand>
</feature>
<dbReference type="InterPro" id="IPR015942">
    <property type="entry name" value="Asp/Glu/hydantoin_racemase"/>
</dbReference>
<dbReference type="NCBIfam" id="TIGR00067">
    <property type="entry name" value="glut_race"/>
    <property type="match status" value="1"/>
</dbReference>
<dbReference type="EMBL" id="JAWJAV010000004">
    <property type="protein sequence ID" value="MDV2621414.1"/>
    <property type="molecule type" value="Genomic_DNA"/>
</dbReference>
<keyword evidence="5 7" id="KW-0413">Isomerase</keyword>
<feature type="active site" description="Proton donor/acceptor" evidence="7">
    <location>
        <position position="73"/>
    </location>
</feature>
<comment type="similarity">
    <text evidence="7">Belongs to the aspartate/glutamate racemases family.</text>
</comment>
<feature type="binding site" evidence="7">
    <location>
        <begin position="42"/>
        <end position="43"/>
    </location>
    <ligand>
        <name>substrate</name>
    </ligand>
</feature>
<comment type="function">
    <text evidence="7">Provides the (R)-glutamate required for cell wall biosynthesis.</text>
</comment>
<evidence type="ECO:0000256" key="6">
    <source>
        <dbReference type="ARBA" id="ARBA00023316"/>
    </source>
</evidence>
<dbReference type="GO" id="GO:0009252">
    <property type="term" value="P:peptidoglycan biosynthetic process"/>
    <property type="evidence" value="ECO:0007669"/>
    <property type="project" value="UniProtKB-UniRule"/>
</dbReference>
<reference evidence="8" key="1">
    <citation type="journal article" date="2023" name="PeerJ">
        <title>Selection and evaluation of lactic acid bacteria from chicken feces in Thailand as potential probiotics.</title>
        <authorList>
            <person name="Khurajog B."/>
            <person name="Disastra Y."/>
            <person name="Lawwyne L.D."/>
            <person name="Sirichokchatchawan W."/>
            <person name="Niyomtham W."/>
            <person name="Yindee J."/>
            <person name="Hampson D.J."/>
            <person name="Prapasarakul N."/>
        </authorList>
    </citation>
    <scope>NUCLEOTIDE SEQUENCE</scope>
    <source>
        <strain evidence="8">BF9</strain>
    </source>
</reference>
<dbReference type="InterPro" id="IPR004391">
    <property type="entry name" value="Glu_race"/>
</dbReference>
<dbReference type="HAMAP" id="MF_00258">
    <property type="entry name" value="Glu_racemase"/>
    <property type="match status" value="1"/>
</dbReference>
<evidence type="ECO:0000256" key="3">
    <source>
        <dbReference type="ARBA" id="ARBA00022960"/>
    </source>
</evidence>